<evidence type="ECO:0000259" key="3">
    <source>
        <dbReference type="Pfam" id="PF13843"/>
    </source>
</evidence>
<evidence type="ECO:0000256" key="2">
    <source>
        <dbReference type="SAM" id="Phobius"/>
    </source>
</evidence>
<protein>
    <submittedName>
        <fullName evidence="4">(apollo) hypothetical protein</fullName>
    </submittedName>
</protein>
<gene>
    <name evidence="4" type="ORF">PAPOLLO_LOCUS25294</name>
</gene>
<dbReference type="PANTHER" id="PTHR46599:SF3">
    <property type="entry name" value="PIGGYBAC TRANSPOSABLE ELEMENT-DERIVED PROTEIN 4"/>
    <property type="match status" value="1"/>
</dbReference>
<evidence type="ECO:0000313" key="4">
    <source>
        <dbReference type="EMBL" id="CAG5052175.1"/>
    </source>
</evidence>
<feature type="domain" description="PiggyBac transposable element-derived protein" evidence="3">
    <location>
        <begin position="11"/>
        <end position="134"/>
    </location>
</feature>
<keyword evidence="2" id="KW-0812">Transmembrane</keyword>
<dbReference type="Pfam" id="PF13843">
    <property type="entry name" value="DDE_Tnp_1_7"/>
    <property type="match status" value="1"/>
</dbReference>
<organism evidence="4 5">
    <name type="scientific">Parnassius apollo</name>
    <name type="common">Apollo butterfly</name>
    <name type="synonym">Papilio apollo</name>
    <dbReference type="NCBI Taxonomy" id="110799"/>
    <lineage>
        <taxon>Eukaryota</taxon>
        <taxon>Metazoa</taxon>
        <taxon>Ecdysozoa</taxon>
        <taxon>Arthropoda</taxon>
        <taxon>Hexapoda</taxon>
        <taxon>Insecta</taxon>
        <taxon>Pterygota</taxon>
        <taxon>Neoptera</taxon>
        <taxon>Endopterygota</taxon>
        <taxon>Lepidoptera</taxon>
        <taxon>Glossata</taxon>
        <taxon>Ditrysia</taxon>
        <taxon>Papilionoidea</taxon>
        <taxon>Papilionidae</taxon>
        <taxon>Parnassiinae</taxon>
        <taxon>Parnassini</taxon>
        <taxon>Parnassius</taxon>
        <taxon>Parnassius</taxon>
    </lineage>
</organism>
<dbReference type="EMBL" id="CAJQZP010001514">
    <property type="protein sequence ID" value="CAG5052175.1"/>
    <property type="molecule type" value="Genomic_DNA"/>
</dbReference>
<accession>A0A8S3Y7A3</accession>
<proteinExistence type="predicted"/>
<feature type="transmembrane region" description="Helical" evidence="2">
    <location>
        <begin position="118"/>
        <end position="136"/>
    </location>
</feature>
<name>A0A8S3Y7A3_PARAO</name>
<keyword evidence="5" id="KW-1185">Reference proteome</keyword>
<feature type="region of interest" description="Disordered" evidence="1">
    <location>
        <begin position="1"/>
        <end position="23"/>
    </location>
</feature>
<dbReference type="PANTHER" id="PTHR46599">
    <property type="entry name" value="PIGGYBAC TRANSPOSABLE ELEMENT-DERIVED PROTEIN 4"/>
    <property type="match status" value="1"/>
</dbReference>
<keyword evidence="2" id="KW-0472">Membrane</keyword>
<dbReference type="AlphaFoldDB" id="A0A8S3Y7A3"/>
<dbReference type="OrthoDB" id="118105at2759"/>
<evidence type="ECO:0000256" key="1">
    <source>
        <dbReference type="SAM" id="MobiDB-lite"/>
    </source>
</evidence>
<dbReference type="InterPro" id="IPR029526">
    <property type="entry name" value="PGBD"/>
</dbReference>
<keyword evidence="2" id="KW-1133">Transmembrane helix</keyword>
<evidence type="ECO:0000313" key="5">
    <source>
        <dbReference type="Proteomes" id="UP000691718"/>
    </source>
</evidence>
<dbReference type="Proteomes" id="UP000691718">
    <property type="component" value="Unassembled WGS sequence"/>
</dbReference>
<sequence>MTRKGMPEEITSKKSGDSEEMKMKKKELMKLAPGEFTFRYGSPVGCIKWHDTKDVHIMSTAVNPSEVSVIKRKQKNGKLKDMFCHIAITTYTQHMGGVDKFDHFRSSFPIGRKSRKTWLLLFWFMFESPIINAYILTAKLEKETTSIVI</sequence>
<comment type="caution">
    <text evidence="4">The sequence shown here is derived from an EMBL/GenBank/DDBJ whole genome shotgun (WGS) entry which is preliminary data.</text>
</comment>
<reference evidence="4" key="1">
    <citation type="submission" date="2021-04" db="EMBL/GenBank/DDBJ databases">
        <authorList>
            <person name="Tunstrom K."/>
        </authorList>
    </citation>
    <scope>NUCLEOTIDE SEQUENCE</scope>
</reference>